<gene>
    <name evidence="5" type="ORF">CLNEO_15170</name>
</gene>
<feature type="domain" description="SLH" evidence="4">
    <location>
        <begin position="1456"/>
        <end position="1512"/>
    </location>
</feature>
<keyword evidence="3" id="KW-0732">Signal</keyword>
<evidence type="ECO:0000313" key="6">
    <source>
        <dbReference type="Proteomes" id="UP000070539"/>
    </source>
</evidence>
<reference evidence="5 6" key="1">
    <citation type="submission" date="2016-01" db="EMBL/GenBank/DDBJ databases">
        <title>Genome sequence of Clostridium neopropionicum X4, DSM-3847.</title>
        <authorList>
            <person name="Poehlein A."/>
            <person name="Beck M.H."/>
            <person name="Bengelsdorf F.R."/>
            <person name="Daniel R."/>
            <person name="Duerre P."/>
        </authorList>
    </citation>
    <scope>NUCLEOTIDE SEQUENCE [LARGE SCALE GENOMIC DNA]</scope>
    <source>
        <strain evidence="5 6">DSM-3847</strain>
    </source>
</reference>
<dbReference type="RefSeq" id="WP_066086892.1">
    <property type="nucleotide sequence ID" value="NZ_LRVM01000004.1"/>
</dbReference>
<dbReference type="InterPro" id="IPR013378">
    <property type="entry name" value="InlB-like_B-rpt"/>
</dbReference>
<dbReference type="Proteomes" id="UP000070539">
    <property type="component" value="Unassembled WGS sequence"/>
</dbReference>
<keyword evidence="5" id="KW-0326">Glycosidase</keyword>
<evidence type="ECO:0000256" key="3">
    <source>
        <dbReference type="SAM" id="SignalP"/>
    </source>
</evidence>
<dbReference type="EMBL" id="LRVM01000004">
    <property type="protein sequence ID" value="KXL52975.1"/>
    <property type="molecule type" value="Genomic_DNA"/>
</dbReference>
<comment type="subcellular location">
    <subcellularLocation>
        <location evidence="1">Cell envelope</location>
    </subcellularLocation>
</comment>
<dbReference type="Gene3D" id="2.60.40.4270">
    <property type="entry name" value="Listeria-Bacteroides repeat domain"/>
    <property type="match status" value="1"/>
</dbReference>
<comment type="caution">
    <text evidence="5">The sequence shown here is derived from an EMBL/GenBank/DDBJ whole genome shotgun (WGS) entry which is preliminary data.</text>
</comment>
<keyword evidence="2" id="KW-0677">Repeat</keyword>
<dbReference type="Pfam" id="PF09479">
    <property type="entry name" value="Flg_new"/>
    <property type="match status" value="1"/>
</dbReference>
<evidence type="ECO:0000313" key="5">
    <source>
        <dbReference type="EMBL" id="KXL52975.1"/>
    </source>
</evidence>
<keyword evidence="5" id="KW-0378">Hydrolase</keyword>
<dbReference type="EC" id="3.2.1.4" evidence="5"/>
<accession>A0A136WEN6</accession>
<dbReference type="OrthoDB" id="9816455at2"/>
<feature type="chain" id="PRO_5007479367" evidence="3">
    <location>
        <begin position="26"/>
        <end position="1568"/>
    </location>
</feature>
<feature type="domain" description="SLH" evidence="4">
    <location>
        <begin position="1513"/>
        <end position="1568"/>
    </location>
</feature>
<dbReference type="GO" id="GO:0030313">
    <property type="term" value="C:cell envelope"/>
    <property type="evidence" value="ECO:0007669"/>
    <property type="project" value="UniProtKB-SubCell"/>
</dbReference>
<evidence type="ECO:0000256" key="2">
    <source>
        <dbReference type="ARBA" id="ARBA00022737"/>
    </source>
</evidence>
<dbReference type="NCBIfam" id="TIGR02543">
    <property type="entry name" value="List_Bact_rpt"/>
    <property type="match status" value="1"/>
</dbReference>
<dbReference type="InterPro" id="IPR001119">
    <property type="entry name" value="SLH_dom"/>
</dbReference>
<evidence type="ECO:0000256" key="1">
    <source>
        <dbReference type="ARBA" id="ARBA00004196"/>
    </source>
</evidence>
<feature type="domain" description="SLH" evidence="4">
    <location>
        <begin position="1392"/>
        <end position="1455"/>
    </location>
</feature>
<protein>
    <submittedName>
        <fullName evidence="5">Endoglucanase</fullName>
        <ecNumber evidence="5">3.2.1.4</ecNumber>
    </submittedName>
</protein>
<sequence length="1568" mass="161424">MKKRFFSILLCFCMVLGLLPATALATDGPDFSNLNEGETVTIDGTDYTYKGDGGGGGGIEMITGIEKSYMALQEAYCWKAGDGYVLYTPTLGSVDYRSVDVTTSAVVTLHNAEITSDAYALKLPDNQPSATNFPVDVTVKVEGENRLSTSNGNYCVLVHQAGDITFMGEGTLRLENTETNANDNFYNSNGVVTIQGGTQVAISGGRSRIVGNLIITDSDSKLTIASGTTLSMGSVGGSAEPNVSTVTVENGAVLENNGTLNMNRKTKDQPGIFGEISGGGGIQFDYGTLYCLVDGEFIPYGGDIKESGLDLSSSQPTEVTRYKAGNGYALFTPAEGGAKAKLELNNATINTTDATALNLLTAEPVDITVTGNNSLTAGGSKDVIYTNGQALSVTGEGNLNLAGSYYGVNVNGMGAVSISIDGNLTFDTASQPISTAEDVTVSAKSITSNSGYPFYSGGTVSLTATDGDIVFDDTGKTYKQEKIVGTNDITLNAPSGKIDITHGGGGYALNSTSGTITVTAQNDVIINASNGGSINSGKSDTSDVVSVNSTNGSIQMSCGDSYECVKSSGGVALTAAKDITLNGTGMASVAIHSSNQNVSITAGSKLTSTSAYGFKVGTLTIQANEVSIAGTIQDGILASSVSITNTDGTDNCKSVSITGTSGSDSWAAINSSNVNIKADDVLICGNNKAKAIIAPNDQGTVTIGDAGMIIGAVSISGANAIDSRILCIESTGTDASTGLDLSTPPTVTTYYKAGDGYALFTPANGETKATLTLHNASITSSSATPLDLGAETVIKLEGTNSITNSNETNGSVGISAISSSSGIAQPVTIQGGSDDSLTVSAWQCTRMGALTIDGCSVTMDGECYGINTEGNVILKNGAKVSASGGDFGDAVHLADLTETEQYSLTVSEGSALTVEESSALITGDLTISGSKVTINSGVEAMVLGAVNVENSGVLENNGIWQMKLGTTVEQIKALKLTGNGVVRVYTNEDDPPTFDTYTNEGDSVKEISGGLDLTTGGGSGTTVAADGYEWNDTSNTLTLGDIIVSGDLTVPDGTTINTTSSSTIIGDIGGASGSQTNLIFTGSAPLIINGSISLDETGDSVTVQDGVDITVNGSLSAVVDSTLNVIGSGTTLNLFSQERYAVLCDGVNVGNGATLNVTSRGTGSVGIATNGNVNVTGGSTLSAGCDYGVYIIDGTLTVDSSSKLVTNGSVAPFCVVDKSSSKGQEDTVNIPDKMLPQGTGISSIKGISVFSEKKYTYWSLIKDEALGVTGETAMGLATLTGAAKGELTFKKAKKSSSGSSGGGVSITRTLTFDTNGGSDIASVTKTNGAVVDLKDYKPTREGYTFAGWYSDKALTKKITSETLAASTTVYAKWIENVGETTESEETKEKKETKKSFTDVKDSDYYYDAVQWAVENGVTSGTTDTTFDPSSICTRAQMVTFLWRAMGSPEPTAANCAFNDVSKDTYYYKAVLWAVENNITAGATTSTFEPNATVTRGQTGTFLWRGAGKPTATIANPYTDVAKGAYNYDAILWAAENGITQGTGATTFSPEEPCTRGQIVTFLLKYTKN</sequence>
<organism evidence="5 6">
    <name type="scientific">Anaerotignum neopropionicum</name>
    <dbReference type="NCBI Taxonomy" id="36847"/>
    <lineage>
        <taxon>Bacteria</taxon>
        <taxon>Bacillati</taxon>
        <taxon>Bacillota</taxon>
        <taxon>Clostridia</taxon>
        <taxon>Lachnospirales</taxon>
        <taxon>Anaerotignaceae</taxon>
        <taxon>Anaerotignum</taxon>
    </lineage>
</organism>
<dbReference type="PROSITE" id="PS51272">
    <property type="entry name" value="SLH"/>
    <property type="match status" value="3"/>
</dbReference>
<name>A0A136WEN6_9FIRM</name>
<evidence type="ECO:0000259" key="4">
    <source>
        <dbReference type="PROSITE" id="PS51272"/>
    </source>
</evidence>
<dbReference type="PATRIC" id="fig|36847.3.peg.1770"/>
<keyword evidence="6" id="KW-1185">Reference proteome</keyword>
<feature type="signal peptide" evidence="3">
    <location>
        <begin position="1"/>
        <end position="25"/>
    </location>
</feature>
<dbReference type="InterPro" id="IPR042229">
    <property type="entry name" value="Listeria/Bacterioides_rpt_sf"/>
</dbReference>
<dbReference type="GO" id="GO:0008810">
    <property type="term" value="F:cellulase activity"/>
    <property type="evidence" value="ECO:0007669"/>
    <property type="project" value="UniProtKB-EC"/>
</dbReference>
<dbReference type="Pfam" id="PF00395">
    <property type="entry name" value="SLH"/>
    <property type="match status" value="3"/>
</dbReference>
<proteinExistence type="predicted"/>
<dbReference type="STRING" id="36847.CLNEO_15170"/>